<organism evidence="2 3">
    <name type="scientific">Thermogemmatispora tikiterensis</name>
    <dbReference type="NCBI Taxonomy" id="1825093"/>
    <lineage>
        <taxon>Bacteria</taxon>
        <taxon>Bacillati</taxon>
        <taxon>Chloroflexota</taxon>
        <taxon>Ktedonobacteria</taxon>
        <taxon>Thermogemmatisporales</taxon>
        <taxon>Thermogemmatisporaceae</taxon>
        <taxon>Thermogemmatispora</taxon>
    </lineage>
</organism>
<evidence type="ECO:0000313" key="2">
    <source>
        <dbReference type="EMBL" id="RAQ97511.1"/>
    </source>
</evidence>
<reference evidence="2 3" key="1">
    <citation type="submission" date="2016-08" db="EMBL/GenBank/DDBJ databases">
        <title>Analysis of Carbohydrate Active Enzymes in Thermogemmatispora T81 Reveals Carbohydrate Degradation Ability.</title>
        <authorList>
            <person name="Tomazini A."/>
            <person name="Lal S."/>
            <person name="Stott M."/>
            <person name="Henrissat B."/>
            <person name="Polikarpov I."/>
            <person name="Sparling R."/>
            <person name="Levin D.B."/>
        </authorList>
    </citation>
    <scope>NUCLEOTIDE SEQUENCE [LARGE SCALE GENOMIC DNA]</scope>
    <source>
        <strain evidence="2 3">T81</strain>
    </source>
</reference>
<dbReference type="SMART" id="SM00382">
    <property type="entry name" value="AAA"/>
    <property type="match status" value="1"/>
</dbReference>
<dbReference type="GO" id="GO:0005524">
    <property type="term" value="F:ATP binding"/>
    <property type="evidence" value="ECO:0007669"/>
    <property type="project" value="InterPro"/>
</dbReference>
<protein>
    <recommendedName>
        <fullName evidence="1">AAA+ ATPase domain-containing protein</fullName>
    </recommendedName>
</protein>
<evidence type="ECO:0000313" key="3">
    <source>
        <dbReference type="Proteomes" id="UP000248706"/>
    </source>
</evidence>
<dbReference type="InterPro" id="IPR003593">
    <property type="entry name" value="AAA+_ATPase"/>
</dbReference>
<keyword evidence="3" id="KW-1185">Reference proteome</keyword>
<evidence type="ECO:0000259" key="1">
    <source>
        <dbReference type="SMART" id="SM00382"/>
    </source>
</evidence>
<dbReference type="InterPro" id="IPR054472">
    <property type="entry name" value="WHD"/>
</dbReference>
<dbReference type="Pfam" id="PF00004">
    <property type="entry name" value="AAA"/>
    <property type="match status" value="1"/>
</dbReference>
<dbReference type="CDD" id="cd19481">
    <property type="entry name" value="RecA-like_protease"/>
    <property type="match status" value="1"/>
</dbReference>
<accession>A0A328VKS3</accession>
<dbReference type="EMBL" id="MCIF01000002">
    <property type="protein sequence ID" value="RAQ97511.1"/>
    <property type="molecule type" value="Genomic_DNA"/>
</dbReference>
<gene>
    <name evidence="2" type="ORF">A4R35_18385</name>
</gene>
<dbReference type="SUPFAM" id="SSF52540">
    <property type="entry name" value="P-loop containing nucleoside triphosphate hydrolases"/>
    <property type="match status" value="1"/>
</dbReference>
<dbReference type="PANTHER" id="PTHR46411">
    <property type="entry name" value="FAMILY ATPASE, PUTATIVE-RELATED"/>
    <property type="match status" value="1"/>
</dbReference>
<dbReference type="Gene3D" id="3.40.50.300">
    <property type="entry name" value="P-loop containing nucleotide triphosphate hydrolases"/>
    <property type="match status" value="1"/>
</dbReference>
<sequence length="694" mass="76310">MSQESAFASASQRAAAEHRHLLAALALVRQALVRHCARCRGEEEPALQQQESDPSRLEQSLTAAASALPGPAPLQRLCSAFGLSSFERDLLLLCAGVELDSSFAGLCAQAMGQPASDRSQAALPTFSLALAALPDAHWDAITPEAPLRRWQLLVLGGGPILTMTPLRIDEPILHYLIGLPYHDPRLSLLTPVVPVAGELLPSQQRACVRLRAAWSEQRASSSPWSGPGQQRWPLIILAVPQEQDGLRLAARACQELGLRLSALTATDLPGTLSELEQWARLWERQAMLTGSALLLDCNRLTAEDRSTRQAIGHLARLLQTPLILSCREAATLRLALAPTSLVSIELEPLPLAEQEQLWRRALSALSVAVDLNGHIDSLAMQFPLGEAAIERVCAQLLPEPAPLELSADEVAQRLWHVCRLQARPALDDLAQRLTPTADWEQLVLPDEQQRLLHEIVAHVRQRATVYERWGFGRQGARGLGISALFAGSSGTGKTLAAEIIAHELQLDLYRIDLSAVVSKYIGETEKNLRRIFDAAEAGGAVLLFDEADALFGKRSEVKDSHDRYANIEVGYLLQRMETYRGLAILTTNLKHALDPAFLRRLRFIVHFPFPDVAMRLEIWRRIFPPDLPRENLDLEKLARLHVAGGNIRNIALYGAFLAAEAGESLHMSHLLRAAAVEYAKLEKPLTEAEIGGWP</sequence>
<dbReference type="AlphaFoldDB" id="A0A328VKS3"/>
<dbReference type="GO" id="GO:0016887">
    <property type="term" value="F:ATP hydrolysis activity"/>
    <property type="evidence" value="ECO:0007669"/>
    <property type="project" value="InterPro"/>
</dbReference>
<comment type="caution">
    <text evidence="2">The sequence shown here is derived from an EMBL/GenBank/DDBJ whole genome shotgun (WGS) entry which is preliminary data.</text>
</comment>
<dbReference type="InterPro" id="IPR003959">
    <property type="entry name" value="ATPase_AAA_core"/>
</dbReference>
<feature type="domain" description="AAA+ ATPase" evidence="1">
    <location>
        <begin position="479"/>
        <end position="611"/>
    </location>
</feature>
<name>A0A328VKS3_9CHLR</name>
<proteinExistence type="predicted"/>
<dbReference type="Proteomes" id="UP000248706">
    <property type="component" value="Unassembled WGS sequence"/>
</dbReference>
<dbReference type="PANTHER" id="PTHR46411:SF3">
    <property type="entry name" value="AAA+ ATPASE DOMAIN-CONTAINING PROTEIN"/>
    <property type="match status" value="1"/>
</dbReference>
<dbReference type="Pfam" id="PF22977">
    <property type="entry name" value="WHD"/>
    <property type="match status" value="1"/>
</dbReference>
<dbReference type="OrthoDB" id="9806903at2"/>
<dbReference type="InterPro" id="IPR027417">
    <property type="entry name" value="P-loop_NTPase"/>
</dbReference>